<accession>A0A844XX01</accession>
<name>A0A844XX01_9SPHN</name>
<keyword evidence="1" id="KW-0175">Coiled coil</keyword>
<evidence type="ECO:0000256" key="2">
    <source>
        <dbReference type="SAM" id="Phobius"/>
    </source>
</evidence>
<keyword evidence="2" id="KW-1133">Transmembrane helix</keyword>
<organism evidence="3 4">
    <name type="scientific">Qipengyuania gaetbuli</name>
    <dbReference type="NCBI Taxonomy" id="266952"/>
    <lineage>
        <taxon>Bacteria</taxon>
        <taxon>Pseudomonadati</taxon>
        <taxon>Pseudomonadota</taxon>
        <taxon>Alphaproteobacteria</taxon>
        <taxon>Sphingomonadales</taxon>
        <taxon>Erythrobacteraceae</taxon>
        <taxon>Qipengyuania</taxon>
    </lineage>
</organism>
<feature type="coiled-coil region" evidence="1">
    <location>
        <begin position="302"/>
        <end position="329"/>
    </location>
</feature>
<dbReference type="PANTHER" id="PTHR19327">
    <property type="entry name" value="GOLGIN"/>
    <property type="match status" value="1"/>
</dbReference>
<reference evidence="3 4" key="1">
    <citation type="submission" date="2019-12" db="EMBL/GenBank/DDBJ databases">
        <title>Genomic-based taxomic classification of the family Erythrobacteraceae.</title>
        <authorList>
            <person name="Xu L."/>
        </authorList>
    </citation>
    <scope>NUCLEOTIDE SEQUENCE [LARGE SCALE GENOMIC DNA]</scope>
    <source>
        <strain evidence="3 4">DSM 16225</strain>
    </source>
</reference>
<dbReference type="OrthoDB" id="9777715at2"/>
<feature type="coiled-coil region" evidence="1">
    <location>
        <begin position="706"/>
        <end position="740"/>
    </location>
</feature>
<feature type="coiled-coil region" evidence="1">
    <location>
        <begin position="447"/>
        <end position="481"/>
    </location>
</feature>
<dbReference type="EMBL" id="WTYF01000004">
    <property type="protein sequence ID" value="MXO50450.1"/>
    <property type="molecule type" value="Genomic_DNA"/>
</dbReference>
<proteinExistence type="predicted"/>
<dbReference type="RefSeq" id="WP_160607045.1">
    <property type="nucleotide sequence ID" value="NZ_WTYF01000004.1"/>
</dbReference>
<evidence type="ECO:0000256" key="1">
    <source>
        <dbReference type="SAM" id="Coils"/>
    </source>
</evidence>
<dbReference type="AlphaFoldDB" id="A0A844XX01"/>
<feature type="transmembrane region" description="Helical" evidence="2">
    <location>
        <begin position="84"/>
        <end position="105"/>
    </location>
</feature>
<comment type="caution">
    <text evidence="3">The sequence shown here is derived from an EMBL/GenBank/DDBJ whole genome shotgun (WGS) entry which is preliminary data.</text>
</comment>
<evidence type="ECO:0000313" key="4">
    <source>
        <dbReference type="Proteomes" id="UP000444185"/>
    </source>
</evidence>
<gene>
    <name evidence="3" type="ORF">GRI42_03915</name>
</gene>
<feature type="coiled-coil region" evidence="1">
    <location>
        <begin position="367"/>
        <end position="409"/>
    </location>
</feature>
<dbReference type="Proteomes" id="UP000444185">
    <property type="component" value="Unassembled WGS sequence"/>
</dbReference>
<protein>
    <submittedName>
        <fullName evidence="3">ATPase</fullName>
    </submittedName>
</protein>
<keyword evidence="4" id="KW-1185">Reference proteome</keyword>
<feature type="coiled-coil region" evidence="1">
    <location>
        <begin position="617"/>
        <end position="666"/>
    </location>
</feature>
<sequence length="869" mass="96031">MRKRSHITVVEGETENVQHAEPETLELQDEVVEFEEWEEAEPVAMSRRGWIVPTIAGLATTAWTAFFGYANRAEILAGGTIQQWSGWTSAWAVPVLLIVSLWILSRRYSTVEARRFGEVSRSLAEESARLEARLAVVNRELSLAREFLGSQSRELEFLSRSASERLSEHADKLQGLVLDNGHQVEQIATVSATALENMTRLRDNLPVIANSAKDVSNQIGGAGRSAQEQLDKLVSGFERLNEFGAASERQVKSLQTRVDEALEAFTAQASDLERIGEERFAALRETSEQARAELDVREIEALAAIRARSEALRSELAEAQQTASAEEELALAAMRDRFTGLRVEAAQLAGSIRKGEEHALEAWTGQVEGLRKRLTDAISEIERMDAAVIQAATERVQVLYERAETINAKIDAHGTSLDNATSERLAALSGAQDDIARDLELKLAAIDEAVEARRAAQRSQLERLTEESEALAEKVAALGSTFDIVREQGREAGEDLDQAVTKLADKLTGSREALDGTDTAVARLTDASVRLLELIQASARHSREDLPVAMKASEDRLEHIEQRTADIRSLLDQARASGDQLTQGMEEIERRTREAIESFENFQSGFGETAAAQVDSVERLRAGIAALRDESAQLAERVQSELSASITELEDRARTALEAVETEDAERIARLARSVGERSSEAIDKALAEHTADALARLDEARQRSTEAARSSAKELRDQLARLNELTVNLEARIAHARDKITDSVDGDFARRVALITESLNSNSIDIAKALSTDVTDTAWASYLRGDRGIFTRRAVKLIDNGQAREIAELYDEDTDFREHVNRYIHDFEAMLRNLLSTRDGNALSVTLLSSDMGKLYVVMAQALERLRQ</sequence>
<feature type="transmembrane region" description="Helical" evidence="2">
    <location>
        <begin position="50"/>
        <end position="69"/>
    </location>
</feature>
<keyword evidence="2" id="KW-0812">Transmembrane</keyword>
<dbReference type="PANTHER" id="PTHR19327:SF0">
    <property type="entry name" value="GOLGIN SUBFAMILY A MEMBER 4"/>
    <property type="match status" value="1"/>
</dbReference>
<evidence type="ECO:0000313" key="3">
    <source>
        <dbReference type="EMBL" id="MXO50450.1"/>
    </source>
</evidence>
<keyword evidence="2" id="KW-0472">Membrane</keyword>